<feature type="non-terminal residue" evidence="2">
    <location>
        <position position="1"/>
    </location>
</feature>
<evidence type="ECO:0000313" key="3">
    <source>
        <dbReference type="Proteomes" id="UP001276150"/>
    </source>
</evidence>
<keyword evidence="3" id="KW-1185">Reference proteome</keyword>
<sequence length="107" mass="11963">KVRDAPSLERLVTVLAVATVLLVSEGIEVVQRGDRRHVDPHWQRALSYLKIGLRAVHYALSRGQVVFARLTLQGGPDPEPLGQRKRPHAPPQTTLEVGWQLVFRSLS</sequence>
<feature type="region of interest" description="Disordered" evidence="1">
    <location>
        <begin position="74"/>
        <end position="93"/>
    </location>
</feature>
<proteinExistence type="predicted"/>
<gene>
    <name evidence="2" type="ORF">ORD21_06225</name>
</gene>
<dbReference type="Proteomes" id="UP001276150">
    <property type="component" value="Unassembled WGS sequence"/>
</dbReference>
<name>A0ABU4DP32_9DEIO</name>
<evidence type="ECO:0000256" key="1">
    <source>
        <dbReference type="SAM" id="MobiDB-lite"/>
    </source>
</evidence>
<accession>A0ABU4DP32</accession>
<organism evidence="2 3">
    <name type="scientific">Deinococcus arenicola</name>
    <dbReference type="NCBI Taxonomy" id="2994950"/>
    <lineage>
        <taxon>Bacteria</taxon>
        <taxon>Thermotogati</taxon>
        <taxon>Deinococcota</taxon>
        <taxon>Deinococci</taxon>
        <taxon>Deinococcales</taxon>
        <taxon>Deinococcaceae</taxon>
        <taxon>Deinococcus</taxon>
    </lineage>
</organism>
<protein>
    <submittedName>
        <fullName evidence="2">Transposase</fullName>
    </submittedName>
</protein>
<dbReference type="EMBL" id="JAPMIV010000008">
    <property type="protein sequence ID" value="MDV6374187.1"/>
    <property type="molecule type" value="Genomic_DNA"/>
</dbReference>
<evidence type="ECO:0000313" key="2">
    <source>
        <dbReference type="EMBL" id="MDV6374187.1"/>
    </source>
</evidence>
<comment type="caution">
    <text evidence="2">The sequence shown here is derived from an EMBL/GenBank/DDBJ whole genome shotgun (WGS) entry which is preliminary data.</text>
</comment>
<reference evidence="2 3" key="1">
    <citation type="submission" date="2022-11" db="EMBL/GenBank/DDBJ databases">
        <title>Deinococcus ZS9-10, Low Temperature and Draught-tolerating, UV-resistant Bacteria from Continental Antarctica.</title>
        <authorList>
            <person name="Cheng L."/>
        </authorList>
    </citation>
    <scope>NUCLEOTIDE SEQUENCE [LARGE SCALE GENOMIC DNA]</scope>
    <source>
        <strain evidence="2 3">ZS9-10</strain>
    </source>
</reference>